<dbReference type="InterPro" id="IPR036871">
    <property type="entry name" value="PX_dom_sf"/>
</dbReference>
<dbReference type="CDD" id="cd06093">
    <property type="entry name" value="PX_domain"/>
    <property type="match status" value="1"/>
</dbReference>
<evidence type="ECO:0000313" key="3">
    <source>
        <dbReference type="EMBL" id="KAJ2807039.1"/>
    </source>
</evidence>
<keyword evidence="4" id="KW-1185">Reference proteome</keyword>
<dbReference type="SUPFAM" id="SSF64268">
    <property type="entry name" value="PX domain"/>
    <property type="match status" value="1"/>
</dbReference>
<feature type="compositionally biased region" description="Basic and acidic residues" evidence="1">
    <location>
        <begin position="278"/>
        <end position="294"/>
    </location>
</feature>
<proteinExistence type="predicted"/>
<feature type="compositionally biased region" description="Low complexity" evidence="1">
    <location>
        <begin position="106"/>
        <end position="116"/>
    </location>
</feature>
<feature type="region of interest" description="Disordered" evidence="1">
    <location>
        <begin position="206"/>
        <end position="226"/>
    </location>
</feature>
<dbReference type="SMART" id="SM00312">
    <property type="entry name" value="PX"/>
    <property type="match status" value="1"/>
</dbReference>
<evidence type="ECO:0000259" key="2">
    <source>
        <dbReference type="PROSITE" id="PS50195"/>
    </source>
</evidence>
<reference evidence="3" key="1">
    <citation type="submission" date="2022-07" db="EMBL/GenBank/DDBJ databases">
        <title>Phylogenomic reconstructions and comparative analyses of Kickxellomycotina fungi.</title>
        <authorList>
            <person name="Reynolds N.K."/>
            <person name="Stajich J.E."/>
            <person name="Barry K."/>
            <person name="Grigoriev I.V."/>
            <person name="Crous P."/>
            <person name="Smith M.E."/>
        </authorList>
    </citation>
    <scope>NUCLEOTIDE SEQUENCE</scope>
    <source>
        <strain evidence="3">NRRL 1565</strain>
    </source>
</reference>
<dbReference type="PANTHER" id="PTHR10555:SF170">
    <property type="entry name" value="FI18122P1"/>
    <property type="match status" value="1"/>
</dbReference>
<sequence length="455" mass="50488">MQALGQAQRLQTVAVEASSALRNQCIHVLQAHTIRLEDMADTEIEDHEGMDQCMDELMLGVLYTELRKDIREAADALDMIQHEALSSRHATVDATTSRTPAEADNTQSTTAAAAQRSSEDAQIPPPLSATSETFRTARGAPMGLAEYFADASDEAPIDEEPSPTNGNQKQTVTLEDCEQKLYNACMEIDEWRRTPCITEFLASVQDKQMTQRSRSPSTSSPKSARLPVAQLVGEIRERHRMRAQSTGDAHGALAGGRSAALESSLRLNASPPLSRLMQVEHEVEDARRQSDARRTSSTGGSTSSNHQPATDTVMPCGEPQSIYTNTLHLTSSPASNSLSRRTIVDDVRIIGWVTRGSGLDVHTEFKVIVHLTSGENLTVMRRYTDFEILREVLCERYRTFSKRIPTLPRKKAFGKFEDRFLKKRENGLQFFLAYVMLHPVIGCSAVIRQWLQVSG</sequence>
<feature type="domain" description="PX" evidence="2">
    <location>
        <begin position="343"/>
        <end position="455"/>
    </location>
</feature>
<dbReference type="AlphaFoldDB" id="A0A9W8HXE0"/>
<protein>
    <recommendedName>
        <fullName evidence="2">PX domain-containing protein</fullName>
    </recommendedName>
</protein>
<accession>A0A9W8HXE0</accession>
<feature type="region of interest" description="Disordered" evidence="1">
    <location>
        <begin position="87"/>
        <end position="129"/>
    </location>
</feature>
<dbReference type="Gene3D" id="3.30.1520.10">
    <property type="entry name" value="Phox-like domain"/>
    <property type="match status" value="1"/>
</dbReference>
<dbReference type="PANTHER" id="PTHR10555">
    <property type="entry name" value="SORTING NEXIN"/>
    <property type="match status" value="1"/>
</dbReference>
<dbReference type="OrthoDB" id="10254720at2759"/>
<dbReference type="GO" id="GO:0005768">
    <property type="term" value="C:endosome"/>
    <property type="evidence" value="ECO:0007669"/>
    <property type="project" value="TreeGrafter"/>
</dbReference>
<dbReference type="InterPro" id="IPR001683">
    <property type="entry name" value="PX_dom"/>
</dbReference>
<feature type="region of interest" description="Disordered" evidence="1">
    <location>
        <begin position="271"/>
        <end position="319"/>
    </location>
</feature>
<feature type="compositionally biased region" description="Low complexity" evidence="1">
    <location>
        <begin position="295"/>
        <end position="304"/>
    </location>
</feature>
<organism evidence="3 4">
    <name type="scientific">Coemansia guatemalensis</name>
    <dbReference type="NCBI Taxonomy" id="2761395"/>
    <lineage>
        <taxon>Eukaryota</taxon>
        <taxon>Fungi</taxon>
        <taxon>Fungi incertae sedis</taxon>
        <taxon>Zoopagomycota</taxon>
        <taxon>Kickxellomycotina</taxon>
        <taxon>Kickxellomycetes</taxon>
        <taxon>Kickxellales</taxon>
        <taxon>Kickxellaceae</taxon>
        <taxon>Coemansia</taxon>
    </lineage>
</organism>
<dbReference type="Proteomes" id="UP001140094">
    <property type="component" value="Unassembled WGS sequence"/>
</dbReference>
<evidence type="ECO:0000313" key="4">
    <source>
        <dbReference type="Proteomes" id="UP001140094"/>
    </source>
</evidence>
<dbReference type="PROSITE" id="PS50195">
    <property type="entry name" value="PX"/>
    <property type="match status" value="1"/>
</dbReference>
<dbReference type="EMBL" id="JANBUO010000141">
    <property type="protein sequence ID" value="KAJ2807039.1"/>
    <property type="molecule type" value="Genomic_DNA"/>
</dbReference>
<feature type="compositionally biased region" description="Low complexity" evidence="1">
    <location>
        <begin position="212"/>
        <end position="223"/>
    </location>
</feature>
<name>A0A9W8HXE0_9FUNG</name>
<dbReference type="Pfam" id="PF00787">
    <property type="entry name" value="PX"/>
    <property type="match status" value="1"/>
</dbReference>
<comment type="caution">
    <text evidence="3">The sequence shown here is derived from an EMBL/GenBank/DDBJ whole genome shotgun (WGS) entry which is preliminary data.</text>
</comment>
<gene>
    <name evidence="3" type="ORF">H4R20_001445</name>
</gene>
<dbReference type="GO" id="GO:0035091">
    <property type="term" value="F:phosphatidylinositol binding"/>
    <property type="evidence" value="ECO:0007669"/>
    <property type="project" value="InterPro"/>
</dbReference>
<evidence type="ECO:0000256" key="1">
    <source>
        <dbReference type="SAM" id="MobiDB-lite"/>
    </source>
</evidence>